<dbReference type="Pfam" id="PF05195">
    <property type="entry name" value="AMP_N"/>
    <property type="match status" value="1"/>
</dbReference>
<accession>A0A4S8QHM4</accession>
<dbReference type="SUPFAM" id="SSF55920">
    <property type="entry name" value="Creatinase/aminopeptidase"/>
    <property type="match status" value="1"/>
</dbReference>
<evidence type="ECO:0000256" key="5">
    <source>
        <dbReference type="ARBA" id="ARBA00022723"/>
    </source>
</evidence>
<dbReference type="Gene3D" id="3.90.230.10">
    <property type="entry name" value="Creatinase/methionine aminopeptidase superfamily"/>
    <property type="match status" value="1"/>
</dbReference>
<keyword evidence="10" id="KW-1185">Reference proteome</keyword>
<comment type="catalytic activity">
    <reaction evidence="1">
        <text>Release of any N-terminal amino acid, including proline, that is linked to proline, even from a dipeptide or tripeptide.</text>
        <dbReference type="EC" id="3.4.11.9"/>
    </reaction>
</comment>
<dbReference type="EC" id="3.4.11.9" evidence="4"/>
<comment type="similarity">
    <text evidence="3">Belongs to the peptidase M24B family.</text>
</comment>
<dbReference type="SMART" id="SM01011">
    <property type="entry name" value="AMP_N"/>
    <property type="match status" value="1"/>
</dbReference>
<evidence type="ECO:0000256" key="4">
    <source>
        <dbReference type="ARBA" id="ARBA00012574"/>
    </source>
</evidence>
<evidence type="ECO:0000256" key="1">
    <source>
        <dbReference type="ARBA" id="ARBA00001424"/>
    </source>
</evidence>
<dbReference type="AlphaFoldDB" id="A0A4S8QHM4"/>
<dbReference type="InterPro" id="IPR052433">
    <property type="entry name" value="X-Pro_dipept-like"/>
</dbReference>
<evidence type="ECO:0000259" key="8">
    <source>
        <dbReference type="SMART" id="SM01011"/>
    </source>
</evidence>
<dbReference type="Proteomes" id="UP000308760">
    <property type="component" value="Unassembled WGS sequence"/>
</dbReference>
<comment type="cofactor">
    <cofactor evidence="2">
        <name>Mn(2+)</name>
        <dbReference type="ChEBI" id="CHEBI:29035"/>
    </cofactor>
</comment>
<evidence type="ECO:0000313" key="10">
    <source>
        <dbReference type="Proteomes" id="UP000308760"/>
    </source>
</evidence>
<evidence type="ECO:0000256" key="7">
    <source>
        <dbReference type="ARBA" id="ARBA00023211"/>
    </source>
</evidence>
<gene>
    <name evidence="9" type="ORF">FAB82_06215</name>
</gene>
<sequence length="481" mass="52016">MTTENRPPYAGTRAPKLTEVPAFTDHIATGWGDEPVPATPVDGAAAAAASHRLRLSERFPGETIVVSAGTAPVRNDDNSYLFRADSDFVWLTGCQVEGAILVMTARPGGHDAHLYLPPPFRPGETGFFANALHGELWVGASPGLREWAEALQITVEPVTALDELSGLKGALASESVSEALVSEHGLERSDSLGRQLSRLRMVKDAWEIGQMRFAVDATVEGFAEVVREIPRAVRDGLGERWLQGTFDRYARTVGNGVGYTTIVGSGPHAPVLHWVRCDGPVLADAALLLDMGVEANSLYTADVTRTIPASGTFSVEQRRVHDLVEKAHRAGMAQIRPGTEYLDFHFAAMEVVAQGLHDWGLLPVSVDEALSPQGQHHRRYLACGIGHHLGLDVHDCSHAEFEDYQGAELEPGVVMTVEPGLYFHANDLTVPPELRGIGVRLEDDLLVTETGAEVLSDALPIDAAGIETWTRSHLHGSEQPR</sequence>
<protein>
    <recommendedName>
        <fullName evidence="4">Xaa-Pro aminopeptidase</fullName>
        <ecNumber evidence="4">3.4.11.9</ecNumber>
    </recommendedName>
</protein>
<evidence type="ECO:0000313" key="9">
    <source>
        <dbReference type="EMBL" id="THV42465.1"/>
    </source>
</evidence>
<evidence type="ECO:0000256" key="6">
    <source>
        <dbReference type="ARBA" id="ARBA00022801"/>
    </source>
</evidence>
<keyword evidence="9" id="KW-0645">Protease</keyword>
<dbReference type="RefSeq" id="WP_136533679.1">
    <property type="nucleotide sequence ID" value="NZ_STGY01000024.1"/>
</dbReference>
<keyword evidence="7" id="KW-0464">Manganese</keyword>
<dbReference type="OrthoDB" id="9806388at2"/>
<dbReference type="GO" id="GO:0006508">
    <property type="term" value="P:proteolysis"/>
    <property type="evidence" value="ECO:0007669"/>
    <property type="project" value="TreeGrafter"/>
</dbReference>
<dbReference type="InterPro" id="IPR007865">
    <property type="entry name" value="Aminopep_P_N"/>
</dbReference>
<dbReference type="InterPro" id="IPR029149">
    <property type="entry name" value="Creatin/AminoP/Spt16_N"/>
</dbReference>
<dbReference type="PANTHER" id="PTHR43226">
    <property type="entry name" value="XAA-PRO AMINOPEPTIDASE 3"/>
    <property type="match status" value="1"/>
</dbReference>
<keyword evidence="5" id="KW-0479">Metal-binding</keyword>
<evidence type="ECO:0000256" key="2">
    <source>
        <dbReference type="ARBA" id="ARBA00001936"/>
    </source>
</evidence>
<dbReference type="EMBL" id="STGY01000024">
    <property type="protein sequence ID" value="THV42465.1"/>
    <property type="molecule type" value="Genomic_DNA"/>
</dbReference>
<dbReference type="CDD" id="cd01087">
    <property type="entry name" value="Prolidase"/>
    <property type="match status" value="1"/>
</dbReference>
<dbReference type="GO" id="GO:0030145">
    <property type="term" value="F:manganese ion binding"/>
    <property type="evidence" value="ECO:0007669"/>
    <property type="project" value="InterPro"/>
</dbReference>
<dbReference type="GO" id="GO:0005829">
    <property type="term" value="C:cytosol"/>
    <property type="evidence" value="ECO:0007669"/>
    <property type="project" value="TreeGrafter"/>
</dbReference>
<proteinExistence type="inferred from homology"/>
<dbReference type="InterPro" id="IPR036005">
    <property type="entry name" value="Creatinase/aminopeptidase-like"/>
</dbReference>
<organism evidence="9 10">
    <name type="scientific">Glycomyces buryatensis</name>
    <dbReference type="NCBI Taxonomy" id="2570927"/>
    <lineage>
        <taxon>Bacteria</taxon>
        <taxon>Bacillati</taxon>
        <taxon>Actinomycetota</taxon>
        <taxon>Actinomycetes</taxon>
        <taxon>Glycomycetales</taxon>
        <taxon>Glycomycetaceae</taxon>
        <taxon>Glycomyces</taxon>
    </lineage>
</organism>
<dbReference type="PANTHER" id="PTHR43226:SF4">
    <property type="entry name" value="XAA-PRO AMINOPEPTIDASE 3"/>
    <property type="match status" value="1"/>
</dbReference>
<reference evidence="9 10" key="2">
    <citation type="submission" date="2019-05" db="EMBL/GenBank/DDBJ databases">
        <title>Glycomyces buryatensis sp. nov.</title>
        <authorList>
            <person name="Nikitina E."/>
        </authorList>
    </citation>
    <scope>NUCLEOTIDE SEQUENCE [LARGE SCALE GENOMIC DNA]</scope>
    <source>
        <strain evidence="9 10">18</strain>
    </source>
</reference>
<dbReference type="SUPFAM" id="SSF53092">
    <property type="entry name" value="Creatinase/prolidase N-terminal domain"/>
    <property type="match status" value="1"/>
</dbReference>
<evidence type="ECO:0000256" key="3">
    <source>
        <dbReference type="ARBA" id="ARBA00008766"/>
    </source>
</evidence>
<dbReference type="InterPro" id="IPR000994">
    <property type="entry name" value="Pept_M24"/>
</dbReference>
<feature type="domain" description="Aminopeptidase P N-terminal" evidence="8">
    <location>
        <begin position="46"/>
        <end position="185"/>
    </location>
</feature>
<dbReference type="Gene3D" id="3.40.350.10">
    <property type="entry name" value="Creatinase/prolidase N-terminal domain"/>
    <property type="match status" value="1"/>
</dbReference>
<dbReference type="GO" id="GO:0070006">
    <property type="term" value="F:metalloaminopeptidase activity"/>
    <property type="evidence" value="ECO:0007669"/>
    <property type="project" value="InterPro"/>
</dbReference>
<dbReference type="Pfam" id="PF00557">
    <property type="entry name" value="Peptidase_M24"/>
    <property type="match status" value="1"/>
</dbReference>
<comment type="caution">
    <text evidence="9">The sequence shown here is derived from an EMBL/GenBank/DDBJ whole genome shotgun (WGS) entry which is preliminary data.</text>
</comment>
<keyword evidence="6" id="KW-0378">Hydrolase</keyword>
<keyword evidence="9" id="KW-0031">Aminopeptidase</keyword>
<reference evidence="10" key="1">
    <citation type="submission" date="2019-04" db="EMBL/GenBank/DDBJ databases">
        <title>Nocardioides xinjiangensis sp. nov.</title>
        <authorList>
            <person name="Liu S."/>
        </authorList>
    </citation>
    <scope>NUCLEOTIDE SEQUENCE [LARGE SCALE GENOMIC DNA]</scope>
    <source>
        <strain evidence="10">18</strain>
    </source>
</reference>
<name>A0A4S8QHM4_9ACTN</name>